<proteinExistence type="predicted"/>
<accession>A0A2I0JGI1</accession>
<dbReference type="Proteomes" id="UP000233551">
    <property type="component" value="Unassembled WGS sequence"/>
</dbReference>
<dbReference type="AlphaFoldDB" id="A0A2I0JGI1"/>
<protein>
    <submittedName>
        <fullName evidence="1">Uncharacterized protein</fullName>
    </submittedName>
</protein>
<evidence type="ECO:0000313" key="2">
    <source>
        <dbReference type="Proteomes" id="UP000233551"/>
    </source>
</evidence>
<organism evidence="1 2">
    <name type="scientific">Punica granatum</name>
    <name type="common">Pomegranate</name>
    <dbReference type="NCBI Taxonomy" id="22663"/>
    <lineage>
        <taxon>Eukaryota</taxon>
        <taxon>Viridiplantae</taxon>
        <taxon>Streptophyta</taxon>
        <taxon>Embryophyta</taxon>
        <taxon>Tracheophyta</taxon>
        <taxon>Spermatophyta</taxon>
        <taxon>Magnoliopsida</taxon>
        <taxon>eudicotyledons</taxon>
        <taxon>Gunneridae</taxon>
        <taxon>Pentapetalae</taxon>
        <taxon>rosids</taxon>
        <taxon>malvids</taxon>
        <taxon>Myrtales</taxon>
        <taxon>Lythraceae</taxon>
        <taxon>Punica</taxon>
    </lineage>
</organism>
<comment type="caution">
    <text evidence="1">The sequence shown here is derived from an EMBL/GenBank/DDBJ whole genome shotgun (WGS) entry which is preliminary data.</text>
</comment>
<keyword evidence="2" id="KW-1185">Reference proteome</keyword>
<dbReference type="EMBL" id="PGOL01001723">
    <property type="protein sequence ID" value="PKI55093.1"/>
    <property type="molecule type" value="Genomic_DNA"/>
</dbReference>
<name>A0A2I0JGI1_PUNGR</name>
<sequence>MPQFDRRSWPSWKLDIGDSIPKKSETEARRQLPNLMLPRLLLRLKQTLTRSETIAGGESREREWGERDRNRERASLVKWLATGGSRWRPAVGGSAHGLACKCFPSVGSCQWRFDGPDSSAPLEPEGLRSGPASLRVGCYGGGLHVMTCQLLAGTLIFCFLFGAGNFGCTDKSGCIATALSFSLFSIQFFF</sequence>
<gene>
    <name evidence="1" type="ORF">CRG98_024384</name>
</gene>
<reference evidence="1 2" key="1">
    <citation type="submission" date="2017-11" db="EMBL/GenBank/DDBJ databases">
        <title>De-novo sequencing of pomegranate (Punica granatum L.) genome.</title>
        <authorList>
            <person name="Akparov Z."/>
            <person name="Amiraslanov A."/>
            <person name="Hajiyeva S."/>
            <person name="Abbasov M."/>
            <person name="Kaur K."/>
            <person name="Hamwieh A."/>
            <person name="Solovyev V."/>
            <person name="Salamov A."/>
            <person name="Braich B."/>
            <person name="Kosarev P."/>
            <person name="Mahmoud A."/>
            <person name="Hajiyev E."/>
            <person name="Babayeva S."/>
            <person name="Izzatullayeva V."/>
            <person name="Mammadov A."/>
            <person name="Mammadov A."/>
            <person name="Sharifova S."/>
            <person name="Ojaghi J."/>
            <person name="Eynullazada K."/>
            <person name="Bayramov B."/>
            <person name="Abdulazimova A."/>
            <person name="Shahmuradov I."/>
        </authorList>
    </citation>
    <scope>NUCLEOTIDE SEQUENCE [LARGE SCALE GENOMIC DNA]</scope>
    <source>
        <strain evidence="2">cv. AG2017</strain>
        <tissue evidence="1">Leaf</tissue>
    </source>
</reference>
<evidence type="ECO:0000313" key="1">
    <source>
        <dbReference type="EMBL" id="PKI55093.1"/>
    </source>
</evidence>